<evidence type="ECO:0000313" key="4">
    <source>
        <dbReference type="EMBL" id="OQO93925.1"/>
    </source>
</evidence>
<comment type="caution">
    <text evidence="4">The sequence shown here is derived from an EMBL/GenBank/DDBJ whole genome shotgun (WGS) entry which is preliminary data.</text>
</comment>
<dbReference type="Gene3D" id="3.30.10.20">
    <property type="match status" value="1"/>
</dbReference>
<feature type="chain" id="PRO_5038861531" evidence="2">
    <location>
        <begin position="24"/>
        <end position="126"/>
    </location>
</feature>
<keyword evidence="5" id="KW-1185">Reference proteome</keyword>
<sequence>MRATHRTLSCLITGVTLATAVTACLPAHLAAGTDRAGSTESRGPVPMPPLRDVGLDPARTVLRELDIDEITTVPVDGHLFVLNRRNWVVVRQAPRPGEAVAADREVTLYVRKTAEAEARFCFDGDC</sequence>
<accession>A0A1V9A9X0</accession>
<feature type="region of interest" description="Disordered" evidence="1">
    <location>
        <begin position="32"/>
        <end position="51"/>
    </location>
</feature>
<evidence type="ECO:0000313" key="5">
    <source>
        <dbReference type="Proteomes" id="UP000192591"/>
    </source>
</evidence>
<keyword evidence="2" id="KW-0732">Signal</keyword>
<proteinExistence type="predicted"/>
<dbReference type="STRING" id="1962155.B1813_05270"/>
<dbReference type="Proteomes" id="UP000192591">
    <property type="component" value="Unassembled WGS sequence"/>
</dbReference>
<reference evidence="4 5" key="1">
    <citation type="submission" date="2017-02" db="EMBL/GenBank/DDBJ databases">
        <title>Draft genome of Saccharomonospora sp. 154.</title>
        <authorList>
            <person name="Alonso-Carmona G.S."/>
            <person name="De La Haba R."/>
            <person name="Vera-Gargallo B."/>
            <person name="Sandoval-Trujillo A.H."/>
            <person name="Ramirez-Duran N."/>
            <person name="Ventosa A."/>
        </authorList>
    </citation>
    <scope>NUCLEOTIDE SEQUENCE [LARGE SCALE GENOMIC DNA]</scope>
    <source>
        <strain evidence="4 5">LRS4.154</strain>
    </source>
</reference>
<name>A0A1V9A9X0_SACPI</name>
<dbReference type="RefSeq" id="WP_081190844.1">
    <property type="nucleotide sequence ID" value="NZ_MWIH01000003.1"/>
</dbReference>
<feature type="signal peptide" evidence="2">
    <location>
        <begin position="1"/>
        <end position="23"/>
    </location>
</feature>
<dbReference type="PROSITE" id="PS51178">
    <property type="entry name" value="PASTA"/>
    <property type="match status" value="1"/>
</dbReference>
<organism evidence="4 5">
    <name type="scientific">Saccharomonospora piscinae</name>
    <dbReference type="NCBI Taxonomy" id="687388"/>
    <lineage>
        <taxon>Bacteria</taxon>
        <taxon>Bacillati</taxon>
        <taxon>Actinomycetota</taxon>
        <taxon>Actinomycetes</taxon>
        <taxon>Pseudonocardiales</taxon>
        <taxon>Pseudonocardiaceae</taxon>
        <taxon>Saccharomonospora</taxon>
    </lineage>
</organism>
<dbReference type="InterPro" id="IPR005543">
    <property type="entry name" value="PASTA_dom"/>
</dbReference>
<dbReference type="PROSITE" id="PS51257">
    <property type="entry name" value="PROKAR_LIPOPROTEIN"/>
    <property type="match status" value="1"/>
</dbReference>
<gene>
    <name evidence="4" type="ORF">B1813_05270</name>
</gene>
<protein>
    <submittedName>
        <fullName evidence="4">Penicillin-binding protein</fullName>
    </submittedName>
</protein>
<evidence type="ECO:0000259" key="3">
    <source>
        <dbReference type="PROSITE" id="PS51178"/>
    </source>
</evidence>
<evidence type="ECO:0000256" key="2">
    <source>
        <dbReference type="SAM" id="SignalP"/>
    </source>
</evidence>
<feature type="domain" description="PASTA" evidence="3">
    <location>
        <begin position="43"/>
        <end position="112"/>
    </location>
</feature>
<evidence type="ECO:0000256" key="1">
    <source>
        <dbReference type="SAM" id="MobiDB-lite"/>
    </source>
</evidence>
<dbReference type="EMBL" id="MWIH01000003">
    <property type="protein sequence ID" value="OQO93925.1"/>
    <property type="molecule type" value="Genomic_DNA"/>
</dbReference>
<dbReference type="AlphaFoldDB" id="A0A1V9A9X0"/>